<reference evidence="1 2" key="1">
    <citation type="submission" date="2013-02" db="EMBL/GenBank/DDBJ databases">
        <title>The Genome Sequence of Enterococcus pallens BAA-351.</title>
        <authorList>
            <consortium name="The Broad Institute Genome Sequencing Platform"/>
            <consortium name="The Broad Institute Genome Sequencing Center for Infectious Disease"/>
            <person name="Earl A.M."/>
            <person name="Gilmore M.S."/>
            <person name="Lebreton F."/>
            <person name="Walker B."/>
            <person name="Young S.K."/>
            <person name="Zeng Q."/>
            <person name="Gargeya S."/>
            <person name="Fitzgerald M."/>
            <person name="Haas B."/>
            <person name="Abouelleil A."/>
            <person name="Alvarado L."/>
            <person name="Arachchi H.M."/>
            <person name="Berlin A.M."/>
            <person name="Chapman S.B."/>
            <person name="Dewar J."/>
            <person name="Goldberg J."/>
            <person name="Griggs A."/>
            <person name="Gujja S."/>
            <person name="Hansen M."/>
            <person name="Howarth C."/>
            <person name="Imamovic A."/>
            <person name="Larimer J."/>
            <person name="McCowan C."/>
            <person name="Murphy C."/>
            <person name="Neiman D."/>
            <person name="Pearson M."/>
            <person name="Priest M."/>
            <person name="Roberts A."/>
            <person name="Saif S."/>
            <person name="Shea T."/>
            <person name="Sisk P."/>
            <person name="Sykes S."/>
            <person name="Wortman J."/>
            <person name="Nusbaum C."/>
            <person name="Birren B."/>
        </authorList>
    </citation>
    <scope>NUCLEOTIDE SEQUENCE [LARGE SCALE GENOMIC DNA]</scope>
    <source>
        <strain evidence="1 2">ATCC BAA-351</strain>
    </source>
</reference>
<keyword evidence="2" id="KW-1185">Reference proteome</keyword>
<dbReference type="Proteomes" id="UP000013782">
    <property type="component" value="Unassembled WGS sequence"/>
</dbReference>
<gene>
    <name evidence="1" type="ORF">UAU_00068</name>
</gene>
<name>R2SQ81_9ENTE</name>
<dbReference type="EMBL" id="AJAQ01000001">
    <property type="protein sequence ID" value="EOH97400.1"/>
    <property type="molecule type" value="Genomic_DNA"/>
</dbReference>
<evidence type="ECO:0000313" key="1">
    <source>
        <dbReference type="EMBL" id="EOH97400.1"/>
    </source>
</evidence>
<accession>R2SQ81</accession>
<dbReference type="HOGENOM" id="CLU_1903458_0_0_9"/>
<sequence>MRVMQAIHSMKNIHKVVQQYGWKLETRWYAFGGGYFVYVTPYKRHSSDFTGLTHLPNALSLEAKWMYHFIQKEGAWLPIVYAETLDEGVVKLEKKLEGMITQEWLDRVHQAYDDVLLLFKESAETQEEDHSTE</sequence>
<dbReference type="PATRIC" id="fig|1158607.3.peg.68"/>
<protein>
    <submittedName>
        <fullName evidence="1">Uncharacterized protein</fullName>
    </submittedName>
</protein>
<comment type="caution">
    <text evidence="1">The sequence shown here is derived from an EMBL/GenBank/DDBJ whole genome shotgun (WGS) entry which is preliminary data.</text>
</comment>
<organism evidence="1 2">
    <name type="scientific">Enterococcus pallens ATCC BAA-351</name>
    <dbReference type="NCBI Taxonomy" id="1158607"/>
    <lineage>
        <taxon>Bacteria</taxon>
        <taxon>Bacillati</taxon>
        <taxon>Bacillota</taxon>
        <taxon>Bacilli</taxon>
        <taxon>Lactobacillales</taxon>
        <taxon>Enterococcaceae</taxon>
        <taxon>Enterococcus</taxon>
    </lineage>
</organism>
<evidence type="ECO:0000313" key="2">
    <source>
        <dbReference type="Proteomes" id="UP000013782"/>
    </source>
</evidence>
<proteinExistence type="predicted"/>
<dbReference type="AlphaFoldDB" id="R2SQ81"/>